<gene>
    <name evidence="3" type="ORF">NCGR_LOCUS22968</name>
</gene>
<dbReference type="Proteomes" id="UP000604825">
    <property type="component" value="Unassembled WGS sequence"/>
</dbReference>
<dbReference type="AlphaFoldDB" id="A0A811NTT6"/>
<dbReference type="Pfam" id="PF10551">
    <property type="entry name" value="MULE"/>
    <property type="match status" value="1"/>
</dbReference>
<dbReference type="OrthoDB" id="626338at2759"/>
<feature type="domain" description="FAR1" evidence="1">
    <location>
        <begin position="21"/>
        <end position="99"/>
    </location>
</feature>
<proteinExistence type="predicted"/>
<name>A0A811NTT6_9POAL</name>
<reference evidence="3" key="1">
    <citation type="submission" date="2020-10" db="EMBL/GenBank/DDBJ databases">
        <authorList>
            <person name="Han B."/>
            <person name="Lu T."/>
            <person name="Zhao Q."/>
            <person name="Huang X."/>
            <person name="Zhao Y."/>
        </authorList>
    </citation>
    <scope>NUCLEOTIDE SEQUENCE</scope>
</reference>
<protein>
    <recommendedName>
        <fullName evidence="5">Protein FAR1-RELATED SEQUENCE</fullName>
    </recommendedName>
</protein>
<sequence length="379" mass="45017">MSDDDSFFEYIKNCYEDVWHVRKEYCEWENGHNERTLRKFVCSYEGFRAEKEVRREIKKRRPRNITRCGCRAQLVIAQDPNTEQWYVKDFIDEHNHPMTEPDLACFLRSHRRISDDQKAEIVQLQISRIRKHQIMDIMVRRYGGYDKKHPVSVIADGDRAMHKAISIMWPNSSHRLCVWHIEVCIARNLHTQDLKDEVRGFLYYRCSIEKIERKWIAFLAKEKGIDKDSWLYQMYEMREIWCAAYHAGKCYLGLRSNQRSESLHSRIQFNLDRKMTLLELIQHIDHCLSKLRSNEAYLDFEASSKPCLQPDASTIEKEAANLFTPSVYLADVQYSVKAADKCYWIETVDGYDIVEYIVGRVDKGDKQYYVKCEICTVEA</sequence>
<dbReference type="EMBL" id="CAJGYO010000005">
    <property type="protein sequence ID" value="CAD6233680.1"/>
    <property type="molecule type" value="Genomic_DNA"/>
</dbReference>
<accession>A0A811NTT6</accession>
<feature type="domain" description="MULE transposase" evidence="2">
    <location>
        <begin position="146"/>
        <end position="181"/>
    </location>
</feature>
<organism evidence="3 4">
    <name type="scientific">Miscanthus lutarioriparius</name>
    <dbReference type="NCBI Taxonomy" id="422564"/>
    <lineage>
        <taxon>Eukaryota</taxon>
        <taxon>Viridiplantae</taxon>
        <taxon>Streptophyta</taxon>
        <taxon>Embryophyta</taxon>
        <taxon>Tracheophyta</taxon>
        <taxon>Spermatophyta</taxon>
        <taxon>Magnoliopsida</taxon>
        <taxon>Liliopsida</taxon>
        <taxon>Poales</taxon>
        <taxon>Poaceae</taxon>
        <taxon>PACMAD clade</taxon>
        <taxon>Panicoideae</taxon>
        <taxon>Andropogonodae</taxon>
        <taxon>Andropogoneae</taxon>
        <taxon>Saccharinae</taxon>
        <taxon>Miscanthus</taxon>
    </lineage>
</organism>
<comment type="caution">
    <text evidence="3">The sequence shown here is derived from an EMBL/GenBank/DDBJ whole genome shotgun (WGS) entry which is preliminary data.</text>
</comment>
<evidence type="ECO:0000313" key="4">
    <source>
        <dbReference type="Proteomes" id="UP000604825"/>
    </source>
</evidence>
<evidence type="ECO:0000259" key="1">
    <source>
        <dbReference type="Pfam" id="PF03101"/>
    </source>
</evidence>
<dbReference type="PANTHER" id="PTHR47718:SF13">
    <property type="entry name" value="OS09G0290500 PROTEIN"/>
    <property type="match status" value="1"/>
</dbReference>
<evidence type="ECO:0000313" key="3">
    <source>
        <dbReference type="EMBL" id="CAD6233680.1"/>
    </source>
</evidence>
<dbReference type="InterPro" id="IPR004330">
    <property type="entry name" value="FAR1_DNA_bnd_dom"/>
</dbReference>
<keyword evidence="4" id="KW-1185">Reference proteome</keyword>
<dbReference type="Pfam" id="PF03101">
    <property type="entry name" value="FAR1"/>
    <property type="match status" value="1"/>
</dbReference>
<evidence type="ECO:0000259" key="2">
    <source>
        <dbReference type="Pfam" id="PF10551"/>
    </source>
</evidence>
<evidence type="ECO:0008006" key="5">
    <source>
        <dbReference type="Google" id="ProtNLM"/>
    </source>
</evidence>
<dbReference type="PANTHER" id="PTHR47718">
    <property type="entry name" value="OS01G0519700 PROTEIN"/>
    <property type="match status" value="1"/>
</dbReference>
<dbReference type="InterPro" id="IPR018289">
    <property type="entry name" value="MULE_transposase_dom"/>
</dbReference>